<organism evidence="2 3">
    <name type="scientific">Labeo rohita</name>
    <name type="common">Indian major carp</name>
    <name type="synonym">Cyprinus rohita</name>
    <dbReference type="NCBI Taxonomy" id="84645"/>
    <lineage>
        <taxon>Eukaryota</taxon>
        <taxon>Metazoa</taxon>
        <taxon>Chordata</taxon>
        <taxon>Craniata</taxon>
        <taxon>Vertebrata</taxon>
        <taxon>Euteleostomi</taxon>
        <taxon>Actinopterygii</taxon>
        <taxon>Neopterygii</taxon>
        <taxon>Teleostei</taxon>
        <taxon>Ostariophysi</taxon>
        <taxon>Cypriniformes</taxon>
        <taxon>Cyprinidae</taxon>
        <taxon>Labeoninae</taxon>
        <taxon>Labeonini</taxon>
        <taxon>Labeo</taxon>
    </lineage>
</organism>
<keyword evidence="3" id="KW-1185">Reference proteome</keyword>
<evidence type="ECO:0000313" key="3">
    <source>
        <dbReference type="Proteomes" id="UP000290572"/>
    </source>
</evidence>
<name>A0A498NVC2_LABRO</name>
<evidence type="ECO:0000256" key="1">
    <source>
        <dbReference type="SAM" id="MobiDB-lite"/>
    </source>
</evidence>
<dbReference type="Proteomes" id="UP000290572">
    <property type="component" value="Unassembled WGS sequence"/>
</dbReference>
<dbReference type="AlphaFoldDB" id="A0A498NVC2"/>
<accession>A0A498NVC2</accession>
<evidence type="ECO:0000313" key="2">
    <source>
        <dbReference type="EMBL" id="RXN35923.1"/>
    </source>
</evidence>
<dbReference type="EMBL" id="QBIY01010069">
    <property type="protein sequence ID" value="RXN35923.1"/>
    <property type="molecule type" value="Genomic_DNA"/>
</dbReference>
<reference evidence="2 3" key="1">
    <citation type="submission" date="2018-03" db="EMBL/GenBank/DDBJ databases">
        <title>Draft genome sequence of Rohu Carp (Labeo rohita).</title>
        <authorList>
            <person name="Das P."/>
            <person name="Kushwaha B."/>
            <person name="Joshi C.G."/>
            <person name="Kumar D."/>
            <person name="Nagpure N.S."/>
            <person name="Sahoo L."/>
            <person name="Das S.P."/>
            <person name="Bit A."/>
            <person name="Patnaik S."/>
            <person name="Meher P.K."/>
            <person name="Jayasankar P."/>
            <person name="Koringa P.G."/>
            <person name="Patel N.V."/>
            <person name="Hinsu A.T."/>
            <person name="Kumar R."/>
            <person name="Pandey M."/>
            <person name="Agarwal S."/>
            <person name="Srivastava S."/>
            <person name="Singh M."/>
            <person name="Iquebal M.A."/>
            <person name="Jaiswal S."/>
            <person name="Angadi U.B."/>
            <person name="Kumar N."/>
            <person name="Raza M."/>
            <person name="Shah T.M."/>
            <person name="Rai A."/>
            <person name="Jena J.K."/>
        </authorList>
    </citation>
    <scope>NUCLEOTIDE SEQUENCE [LARGE SCALE GENOMIC DNA]</scope>
    <source>
        <strain evidence="2">DASCIFA01</strain>
        <tissue evidence="2">Testis</tissue>
    </source>
</reference>
<protein>
    <submittedName>
        <fullName evidence="2">Uncharacterized protein</fullName>
    </submittedName>
</protein>
<feature type="region of interest" description="Disordered" evidence="1">
    <location>
        <begin position="1"/>
        <end position="31"/>
    </location>
</feature>
<comment type="caution">
    <text evidence="2">The sequence shown here is derived from an EMBL/GenBank/DDBJ whole genome shotgun (WGS) entry which is preliminary data.</text>
</comment>
<sequence>MSRGRPGFDSPTGRPGSLLPPNGSSKSFWCSRRSQKEFRFDPEEMRWPGIEPGSTAWKAAMLTTIPPTQAADVGFGGQKRTLEAHEPAIGGQRSRKPSFFGPVVHERALPFHAE</sequence>
<gene>
    <name evidence="2" type="ORF">ROHU_003401</name>
</gene>
<proteinExistence type="predicted"/>